<dbReference type="RefSeq" id="WP_106632916.1">
    <property type="nucleotide sequence ID" value="NZ_PXXO01000016.1"/>
</dbReference>
<dbReference type="Proteomes" id="UP000243002">
    <property type="component" value="Unassembled WGS sequence"/>
</dbReference>
<dbReference type="Gene3D" id="2.40.10.340">
    <property type="entry name" value="Rod shape-determining protein MreC, domain 1"/>
    <property type="match status" value="1"/>
</dbReference>
<gene>
    <name evidence="6" type="ORF">C7K55_11700</name>
</gene>
<dbReference type="EMBL" id="PXXO01000016">
    <property type="protein sequence ID" value="PSJ04047.1"/>
    <property type="molecule type" value="Genomic_DNA"/>
</dbReference>
<evidence type="ECO:0000256" key="3">
    <source>
        <dbReference type="ARBA" id="ARBA00022960"/>
    </source>
</evidence>
<dbReference type="AlphaFoldDB" id="A0A2P7MS74"/>
<dbReference type="InterPro" id="IPR055342">
    <property type="entry name" value="MreC_beta-barrel_core"/>
</dbReference>
<sequence>MQAGRRLRLPALGAVVQAWPWALLVLALLAVRLSKGVGFTDAYALLSRPFWPGSAQGEWVRSGQALNDQTRLRQLDADNRRLRSLLQLQGQGGRELAAAVISRQTGGWWQQLVIGRGELQGLRPGMAVTAPGGLIGRIAGVTPTTASVTLLTDPGSRVGVWVGRVRRHGLLTGIGTSRPLLRFLEKDPGVRPGDVVVTSPASTLVPPNLTVGVIQSVDDRAVPATEAVVQLSAPLEAVDWVQVRLP</sequence>
<evidence type="ECO:0000313" key="7">
    <source>
        <dbReference type="Proteomes" id="UP000243002"/>
    </source>
</evidence>
<accession>A0A2P7MS74</accession>
<dbReference type="PANTHER" id="PTHR34138">
    <property type="entry name" value="CELL SHAPE-DETERMINING PROTEIN MREC"/>
    <property type="match status" value="1"/>
</dbReference>
<dbReference type="InterPro" id="IPR042175">
    <property type="entry name" value="Cell/Rod_MreC_2"/>
</dbReference>
<proteinExistence type="inferred from homology"/>
<organism evidence="6 7">
    <name type="scientific">Cyanobium usitatum str. Tous</name>
    <dbReference type="NCBI Taxonomy" id="2116684"/>
    <lineage>
        <taxon>Bacteria</taxon>
        <taxon>Bacillati</taxon>
        <taxon>Cyanobacteriota</taxon>
        <taxon>Cyanophyceae</taxon>
        <taxon>Synechococcales</taxon>
        <taxon>Prochlorococcaceae</taxon>
        <taxon>Cyanobium</taxon>
    </lineage>
</organism>
<keyword evidence="3" id="KW-0133">Cell shape</keyword>
<dbReference type="Gene3D" id="2.40.10.350">
    <property type="entry name" value="Rod shape-determining protein MreC, domain 2"/>
    <property type="match status" value="1"/>
</dbReference>
<dbReference type="InterPro" id="IPR007221">
    <property type="entry name" value="MreC"/>
</dbReference>
<dbReference type="Pfam" id="PF04085">
    <property type="entry name" value="MreC"/>
    <property type="match status" value="1"/>
</dbReference>
<name>A0A2P7MS74_9CYAN</name>
<comment type="similarity">
    <text evidence="1">Belongs to the MreC family.</text>
</comment>
<protein>
    <recommendedName>
        <fullName evidence="2">Cell shape-determining protein MreC</fullName>
    </recommendedName>
    <alternativeName>
        <fullName evidence="4">Cell shape protein MreC</fullName>
    </alternativeName>
</protein>
<dbReference type="PANTHER" id="PTHR34138:SF1">
    <property type="entry name" value="CELL SHAPE-DETERMINING PROTEIN MREC"/>
    <property type="match status" value="1"/>
</dbReference>
<dbReference type="GO" id="GO:0008360">
    <property type="term" value="P:regulation of cell shape"/>
    <property type="evidence" value="ECO:0007669"/>
    <property type="project" value="UniProtKB-KW"/>
</dbReference>
<evidence type="ECO:0000256" key="1">
    <source>
        <dbReference type="ARBA" id="ARBA00009369"/>
    </source>
</evidence>
<keyword evidence="7" id="KW-1185">Reference proteome</keyword>
<evidence type="ECO:0000256" key="4">
    <source>
        <dbReference type="ARBA" id="ARBA00032089"/>
    </source>
</evidence>
<evidence type="ECO:0000256" key="2">
    <source>
        <dbReference type="ARBA" id="ARBA00013855"/>
    </source>
</evidence>
<dbReference type="GO" id="GO:0005886">
    <property type="term" value="C:plasma membrane"/>
    <property type="evidence" value="ECO:0007669"/>
    <property type="project" value="TreeGrafter"/>
</dbReference>
<evidence type="ECO:0000313" key="6">
    <source>
        <dbReference type="EMBL" id="PSJ04047.1"/>
    </source>
</evidence>
<reference evidence="6 7" key="1">
    <citation type="journal article" date="2018" name="Environ. Microbiol.">
        <title>Ecological and genomic features of two widespread freshwater picocyanobacteria.</title>
        <authorList>
            <person name="Cabello-Yeves P.J."/>
            <person name="Picazo A."/>
            <person name="Camacho A."/>
            <person name="Callieri C."/>
            <person name="Rosselli R."/>
            <person name="Roda-Garcia J.J."/>
            <person name="Coutinho F.H."/>
            <person name="Rodriguez-Valera F."/>
        </authorList>
    </citation>
    <scope>NUCLEOTIDE SEQUENCE [LARGE SCALE GENOMIC DNA]</scope>
    <source>
        <strain evidence="6 7">Tous</strain>
    </source>
</reference>
<dbReference type="OrthoDB" id="9792313at2"/>
<dbReference type="InterPro" id="IPR042177">
    <property type="entry name" value="Cell/Rod_1"/>
</dbReference>
<evidence type="ECO:0000259" key="5">
    <source>
        <dbReference type="Pfam" id="PF04085"/>
    </source>
</evidence>
<feature type="domain" description="Rod shape-determining protein MreC beta-barrel core" evidence="5">
    <location>
        <begin position="100"/>
        <end position="243"/>
    </location>
</feature>
<comment type="caution">
    <text evidence="6">The sequence shown here is derived from an EMBL/GenBank/DDBJ whole genome shotgun (WGS) entry which is preliminary data.</text>
</comment>
<dbReference type="NCBIfam" id="NF010527">
    <property type="entry name" value="PRK13922.6-2"/>
    <property type="match status" value="1"/>
</dbReference>